<dbReference type="Pfam" id="PF01231">
    <property type="entry name" value="IDO"/>
    <property type="match status" value="1"/>
</dbReference>
<accession>A0ABR1WRU3</accession>
<dbReference type="RefSeq" id="XP_066670029.1">
    <property type="nucleotide sequence ID" value="XM_066811106.1"/>
</dbReference>
<evidence type="ECO:0000256" key="1">
    <source>
        <dbReference type="ARBA" id="ARBA00007119"/>
    </source>
</evidence>
<evidence type="ECO:0000256" key="4">
    <source>
        <dbReference type="SAM" id="MobiDB-lite"/>
    </source>
</evidence>
<dbReference type="InterPro" id="IPR037217">
    <property type="entry name" value="Trp/Indoleamine_2_3_dOase-like"/>
</dbReference>
<dbReference type="SUPFAM" id="SSF140959">
    <property type="entry name" value="Indolic compounds 2,3-dioxygenase-like"/>
    <property type="match status" value="1"/>
</dbReference>
<dbReference type="InterPro" id="IPR000898">
    <property type="entry name" value="Indolamine_dOase"/>
</dbReference>
<feature type="region of interest" description="Disordered" evidence="4">
    <location>
        <begin position="416"/>
        <end position="482"/>
    </location>
</feature>
<dbReference type="PANTHER" id="PTHR28657:SF10">
    <property type="entry name" value="INDOLEAMINE 2,3-DIOXYGENASE"/>
    <property type="match status" value="1"/>
</dbReference>
<evidence type="ECO:0000256" key="3">
    <source>
        <dbReference type="ARBA" id="ARBA00023004"/>
    </source>
</evidence>
<dbReference type="PROSITE" id="PS00876">
    <property type="entry name" value="IDO_1"/>
    <property type="match status" value="1"/>
</dbReference>
<organism evidence="5 6">
    <name type="scientific">Apiospora hydei</name>
    <dbReference type="NCBI Taxonomy" id="1337664"/>
    <lineage>
        <taxon>Eukaryota</taxon>
        <taxon>Fungi</taxon>
        <taxon>Dikarya</taxon>
        <taxon>Ascomycota</taxon>
        <taxon>Pezizomycotina</taxon>
        <taxon>Sordariomycetes</taxon>
        <taxon>Xylariomycetidae</taxon>
        <taxon>Amphisphaeriales</taxon>
        <taxon>Apiosporaceae</taxon>
        <taxon>Apiospora</taxon>
    </lineage>
</organism>
<sequence length="482" mass="53208">MSPHALSPSLGKTVDETAAYLSTKFAVTSNGFLPKEAPLKELPSYYASWDAIIRRLPQLLRTGALREKAREFEVLSTDELKTEAQWRRAYVILGFLAQAYVWGGCQPAEVLPAAISVPFLRVSAHLELPPVLTYAASNLWNFTCTGSTGDFTNVDAVQSMHTFTGTEDESWFFMISVAMEAQAGRAIPAMTRALEAAAKQKTPRDYAALARALDELTASIEKVGRLLERMHERCDPDVFYHRIRPFLAGSKNMEAAGLPRGVLYPEHQQDDGKWTGAWHQWRGGSNGQSSMIQFFDVVLGVEHTNEGNSRASPPPEGENHPAAPRSYHDEVRDYMPGPHRRFLVHVSQQGSLRALAQKLQQQSGTSSLDEEQRRFCDAYVRATETLGTLRNKHIQIVTRYIVLPAKRAARAMLEKTNGEDDGVQAAPQRQNLATSSAMKSSQDGGGGGAAEEPELRGTGGTTLIPFLKQSRDETFEAGYLRA</sequence>
<dbReference type="Proteomes" id="UP001433268">
    <property type="component" value="Unassembled WGS sequence"/>
</dbReference>
<proteinExistence type="inferred from homology"/>
<feature type="region of interest" description="Disordered" evidence="4">
    <location>
        <begin position="304"/>
        <end position="326"/>
    </location>
</feature>
<dbReference type="PANTHER" id="PTHR28657">
    <property type="entry name" value="INDOLEAMINE 2,3-DIOXYGENASE"/>
    <property type="match status" value="1"/>
</dbReference>
<name>A0ABR1WRU3_9PEZI</name>
<reference evidence="5 6" key="1">
    <citation type="submission" date="2023-01" db="EMBL/GenBank/DDBJ databases">
        <title>Analysis of 21 Apiospora genomes using comparative genomics revels a genus with tremendous synthesis potential of carbohydrate active enzymes and secondary metabolites.</title>
        <authorList>
            <person name="Sorensen T."/>
        </authorList>
    </citation>
    <scope>NUCLEOTIDE SEQUENCE [LARGE SCALE GENOMIC DNA]</scope>
    <source>
        <strain evidence="5 6">CBS 114990</strain>
    </source>
</reference>
<evidence type="ECO:0000313" key="6">
    <source>
        <dbReference type="Proteomes" id="UP001433268"/>
    </source>
</evidence>
<comment type="similarity">
    <text evidence="1">Belongs to the indoleamine 2,3-dioxygenase family.</text>
</comment>
<keyword evidence="2" id="KW-0479">Metal-binding</keyword>
<dbReference type="EMBL" id="JAQQWN010000005">
    <property type="protein sequence ID" value="KAK8085520.1"/>
    <property type="molecule type" value="Genomic_DNA"/>
</dbReference>
<dbReference type="Gene3D" id="1.20.58.480">
    <property type="match status" value="1"/>
</dbReference>
<evidence type="ECO:0000313" key="5">
    <source>
        <dbReference type="EMBL" id="KAK8085520.1"/>
    </source>
</evidence>
<evidence type="ECO:0008006" key="7">
    <source>
        <dbReference type="Google" id="ProtNLM"/>
    </source>
</evidence>
<protein>
    <recommendedName>
        <fullName evidence="7">Indoleamine 2,3-dioxygenase</fullName>
    </recommendedName>
</protein>
<keyword evidence="3" id="KW-0408">Iron</keyword>
<gene>
    <name evidence="5" type="ORF">PG997_006791</name>
</gene>
<evidence type="ECO:0000256" key="2">
    <source>
        <dbReference type="ARBA" id="ARBA00022723"/>
    </source>
</evidence>
<comment type="caution">
    <text evidence="5">The sequence shown here is derived from an EMBL/GenBank/DDBJ whole genome shotgun (WGS) entry which is preliminary data.</text>
</comment>
<feature type="compositionally biased region" description="Polar residues" evidence="4">
    <location>
        <begin position="427"/>
        <end position="442"/>
    </location>
</feature>
<dbReference type="GeneID" id="92044166"/>
<keyword evidence="6" id="KW-1185">Reference proteome</keyword>